<evidence type="ECO:0000313" key="2">
    <source>
        <dbReference type="Proteomes" id="UP000252100"/>
    </source>
</evidence>
<dbReference type="EMBL" id="CP031092">
    <property type="protein sequence ID" value="AXF55020.1"/>
    <property type="molecule type" value="Genomic_DNA"/>
</dbReference>
<reference evidence="1 2" key="1">
    <citation type="journal article" date="2018" name="J. Microbiol.">
        <title>Salicibibacter kimchii gen. nov., sp. nov., a moderately halophilic and alkalitolerant bacterium in the family Bacillaceae, isolated from kimchi.</title>
        <authorList>
            <person name="Jang J.Y."/>
            <person name="Oh Y.J."/>
            <person name="Lim S.K."/>
            <person name="Park H.K."/>
            <person name="Lee C."/>
            <person name="Kim J.Y."/>
            <person name="Lee M.A."/>
            <person name="Choi H.J."/>
        </authorList>
    </citation>
    <scope>NUCLEOTIDE SEQUENCE [LARGE SCALE GENOMIC DNA]</scope>
    <source>
        <strain evidence="1 2">NKC1-1</strain>
    </source>
</reference>
<proteinExistence type="predicted"/>
<keyword evidence="2" id="KW-1185">Reference proteome</keyword>
<sequence length="48" mass="5806">MIEIKGGVPVRRVKNVRFIDLLRDNREAILNDREEMNRIEERLDAKRK</sequence>
<protein>
    <submittedName>
        <fullName evidence="1">FbpB family small basic protein</fullName>
    </submittedName>
</protein>
<gene>
    <name evidence="1" type="ORF">DT065_02660</name>
</gene>
<dbReference type="InterPro" id="IPR025004">
    <property type="entry name" value="SenN/SenS"/>
</dbReference>
<name>A0A345BVN9_9BACI</name>
<dbReference type="Pfam" id="PF13040">
    <property type="entry name" value="Fur_reg_FbpB"/>
    <property type="match status" value="1"/>
</dbReference>
<organism evidence="1 2">
    <name type="scientific">Salicibibacter kimchii</name>
    <dbReference type="NCBI Taxonomy" id="2099786"/>
    <lineage>
        <taxon>Bacteria</taxon>
        <taxon>Bacillati</taxon>
        <taxon>Bacillota</taxon>
        <taxon>Bacilli</taxon>
        <taxon>Bacillales</taxon>
        <taxon>Bacillaceae</taxon>
        <taxon>Salicibibacter</taxon>
    </lineage>
</organism>
<evidence type="ECO:0000313" key="1">
    <source>
        <dbReference type="EMBL" id="AXF55020.1"/>
    </source>
</evidence>
<dbReference type="AlphaFoldDB" id="A0A345BVN9"/>
<dbReference type="KEGG" id="rue:DT065_02660"/>
<dbReference type="Proteomes" id="UP000252100">
    <property type="component" value="Chromosome"/>
</dbReference>
<accession>A0A345BVN9</accession>